<feature type="region of interest" description="Disordered" evidence="3">
    <location>
        <begin position="231"/>
        <end position="281"/>
    </location>
</feature>
<evidence type="ECO:0000256" key="2">
    <source>
        <dbReference type="PROSITE-ProRule" id="PRU00035"/>
    </source>
</evidence>
<dbReference type="PROSITE" id="PS50014">
    <property type="entry name" value="BROMODOMAIN_2"/>
    <property type="match status" value="1"/>
</dbReference>
<gene>
    <name evidence="5" type="ORF">AYBTSS11_LOCUS18308</name>
</gene>
<feature type="region of interest" description="Disordered" evidence="3">
    <location>
        <begin position="573"/>
        <end position="594"/>
    </location>
</feature>
<dbReference type="PANTHER" id="PTHR22881">
    <property type="entry name" value="BROMODOMAIN CONTAINING PROTEIN"/>
    <property type="match status" value="1"/>
</dbReference>
<proteinExistence type="predicted"/>
<dbReference type="SUPFAM" id="SSF47370">
    <property type="entry name" value="Bromodomain"/>
    <property type="match status" value="1"/>
</dbReference>
<dbReference type="InterPro" id="IPR001487">
    <property type="entry name" value="Bromodomain"/>
</dbReference>
<dbReference type="InterPro" id="IPR051831">
    <property type="entry name" value="Bromodomain_contain_prot"/>
</dbReference>
<keyword evidence="6" id="KW-1185">Reference proteome</keyword>
<dbReference type="EMBL" id="OY731403">
    <property type="protein sequence ID" value="CAJ1960647.1"/>
    <property type="molecule type" value="Genomic_DNA"/>
</dbReference>
<keyword evidence="1 2" id="KW-0103">Bromodomain</keyword>
<feature type="compositionally biased region" description="Basic and acidic residues" evidence="3">
    <location>
        <begin position="44"/>
        <end position="57"/>
    </location>
</feature>
<sequence length="803" mass="88974">MGSKRKQVRFEDEIECMDRRRSSRIVALEEKKQLEKERRLAIALERKNKHGNHDVKNKGKGKATMEVGDDFSDFNNEEGPTKKARRSKEFNQLISSIKELGRQSQNASTSGTNDSSLNGMPLKNILEIIIDFLQRRDLDELFAEPVNPNVVENYYEIVKQPMDFATMRAKLHEGMYTDIEQFKRDIFLICSNAVSAYPEGSRYQEVAEDISKHAKWTFEALRVDPQHLDVELSHNQKPPIRKAQKGQQRTPRRVAPKHGRAQNSTETQKRDSYYPPNKPFFPQALESSNNSNIQLNANTINYKESLLRFVKGLGPVAEKVAAQKIAAAQDQQLCIRENVSGITNMHQPTPKAPTHPVSLNAQTLPLSLPLLNRPLTIPGSAAWENRTVNTNNVGSVNMGDRPHQRNQMIRGENWHACAAALLSNFFFENGQGSSSNANETMDARARLKGKMVAPVDNMPSLLGPVQDSYKKQHLGVNNSSSSSNTIQWNNSTNMPNMFPTGSSSSLFAPGSSRNLFPIVHPTRVISGPQPRPMRTTSLSSGSTLSGLPVIQQPGIGNTMTLPRNNLPLYQSMQGSSTSCMPSHNLAQPSPVRQPRPDDIVNLADLRLKPQSDPRNLMYGMPSNNLTGASLMQEHHQPWPADSRSSLNSSMLSPLCQPLQGQSAPCKNLSAVSTVFPSLHANFSNDSNNSVYGLDQPMSFEAMMESQNFTNATWPMQASFEQVTNQAATFNQPASQGFPDMQRQALNHVPFPPQQPNSSSSLQMALGGATNFCGGGRALAGQQEESPPQLSWYGDPIPNLDLEL</sequence>
<dbReference type="Gene3D" id="1.20.920.10">
    <property type="entry name" value="Bromodomain-like"/>
    <property type="match status" value="1"/>
</dbReference>
<feature type="compositionally biased region" description="Polar residues" evidence="3">
    <location>
        <begin position="573"/>
        <end position="587"/>
    </location>
</feature>
<dbReference type="Proteomes" id="UP001189624">
    <property type="component" value="Chromosome 6"/>
</dbReference>
<evidence type="ECO:0000256" key="1">
    <source>
        <dbReference type="ARBA" id="ARBA00023117"/>
    </source>
</evidence>
<protein>
    <recommendedName>
        <fullName evidence="4">Bromo domain-containing protein</fullName>
    </recommendedName>
</protein>
<feature type="region of interest" description="Disordered" evidence="3">
    <location>
        <begin position="775"/>
        <end position="803"/>
    </location>
</feature>
<dbReference type="CDD" id="cd04369">
    <property type="entry name" value="Bromodomain"/>
    <property type="match status" value="1"/>
</dbReference>
<evidence type="ECO:0000256" key="3">
    <source>
        <dbReference type="SAM" id="MobiDB-lite"/>
    </source>
</evidence>
<feature type="region of interest" description="Disordered" evidence="3">
    <location>
        <begin position="522"/>
        <end position="547"/>
    </location>
</feature>
<dbReference type="PANTHER" id="PTHR22881:SF26">
    <property type="entry name" value="BROMODOMAIN CONTAINING PROTEIN, EXPRESSED"/>
    <property type="match status" value="1"/>
</dbReference>
<feature type="compositionally biased region" description="Basic residues" evidence="3">
    <location>
        <begin position="239"/>
        <end position="260"/>
    </location>
</feature>
<dbReference type="AlphaFoldDB" id="A0AA86SQ96"/>
<dbReference type="Gramene" id="rna-AYBTSS11_LOCUS18308">
    <property type="protein sequence ID" value="CAJ1960647.1"/>
    <property type="gene ID" value="gene-AYBTSS11_LOCUS18308"/>
</dbReference>
<organism evidence="5 6">
    <name type="scientific">Sphenostylis stenocarpa</name>
    <dbReference type="NCBI Taxonomy" id="92480"/>
    <lineage>
        <taxon>Eukaryota</taxon>
        <taxon>Viridiplantae</taxon>
        <taxon>Streptophyta</taxon>
        <taxon>Embryophyta</taxon>
        <taxon>Tracheophyta</taxon>
        <taxon>Spermatophyta</taxon>
        <taxon>Magnoliopsida</taxon>
        <taxon>eudicotyledons</taxon>
        <taxon>Gunneridae</taxon>
        <taxon>Pentapetalae</taxon>
        <taxon>rosids</taxon>
        <taxon>fabids</taxon>
        <taxon>Fabales</taxon>
        <taxon>Fabaceae</taxon>
        <taxon>Papilionoideae</taxon>
        <taxon>50 kb inversion clade</taxon>
        <taxon>NPAAA clade</taxon>
        <taxon>indigoferoid/millettioid clade</taxon>
        <taxon>Phaseoleae</taxon>
        <taxon>Sphenostylis</taxon>
    </lineage>
</organism>
<evidence type="ECO:0000313" key="6">
    <source>
        <dbReference type="Proteomes" id="UP001189624"/>
    </source>
</evidence>
<dbReference type="PRINTS" id="PR00503">
    <property type="entry name" value="BROMODOMAIN"/>
</dbReference>
<reference evidence="5" key="1">
    <citation type="submission" date="2023-10" db="EMBL/GenBank/DDBJ databases">
        <authorList>
            <person name="Domelevo Entfellner J.-B."/>
        </authorList>
    </citation>
    <scope>NUCLEOTIDE SEQUENCE</scope>
</reference>
<name>A0AA86SQ96_9FABA</name>
<feature type="domain" description="Bromo" evidence="4">
    <location>
        <begin position="134"/>
        <end position="204"/>
    </location>
</feature>
<feature type="region of interest" description="Disordered" evidence="3">
    <location>
        <begin position="44"/>
        <end position="88"/>
    </location>
</feature>
<evidence type="ECO:0000313" key="5">
    <source>
        <dbReference type="EMBL" id="CAJ1960647.1"/>
    </source>
</evidence>
<feature type="compositionally biased region" description="Acidic residues" evidence="3">
    <location>
        <begin position="67"/>
        <end position="76"/>
    </location>
</feature>
<feature type="compositionally biased region" description="Low complexity" evidence="3">
    <location>
        <begin position="535"/>
        <end position="547"/>
    </location>
</feature>
<accession>A0AA86SQ96</accession>
<dbReference type="InterPro" id="IPR036427">
    <property type="entry name" value="Bromodomain-like_sf"/>
</dbReference>
<evidence type="ECO:0000259" key="4">
    <source>
        <dbReference type="PROSITE" id="PS50014"/>
    </source>
</evidence>
<dbReference type="SMART" id="SM00297">
    <property type="entry name" value="BROMO"/>
    <property type="match status" value="1"/>
</dbReference>
<dbReference type="Pfam" id="PF00439">
    <property type="entry name" value="Bromodomain"/>
    <property type="match status" value="1"/>
</dbReference>